<organism evidence="2 3">
    <name type="scientific">Actinophytocola algeriensis</name>
    <dbReference type="NCBI Taxonomy" id="1768010"/>
    <lineage>
        <taxon>Bacteria</taxon>
        <taxon>Bacillati</taxon>
        <taxon>Actinomycetota</taxon>
        <taxon>Actinomycetes</taxon>
        <taxon>Pseudonocardiales</taxon>
        <taxon>Pseudonocardiaceae</taxon>
    </lineage>
</organism>
<dbReference type="AlphaFoldDB" id="A0A7W7VG36"/>
<protein>
    <submittedName>
        <fullName evidence="2">Uncharacterized protein</fullName>
    </submittedName>
</protein>
<reference evidence="2 3" key="1">
    <citation type="submission" date="2020-08" db="EMBL/GenBank/DDBJ databases">
        <title>Genomic Encyclopedia of Type Strains, Phase III (KMG-III): the genomes of soil and plant-associated and newly described type strains.</title>
        <authorList>
            <person name="Whitman W."/>
        </authorList>
    </citation>
    <scope>NUCLEOTIDE SEQUENCE [LARGE SCALE GENOMIC DNA]</scope>
    <source>
        <strain evidence="2 3">CECT 8960</strain>
    </source>
</reference>
<comment type="caution">
    <text evidence="2">The sequence shown here is derived from an EMBL/GenBank/DDBJ whole genome shotgun (WGS) entry which is preliminary data.</text>
</comment>
<sequence length="80" mass="8087">MSALTMLTTARSPTNPSTMTPPRTDSMVSNGWSSWVSESCHVSDVAEDSSSAVSGHASAEPLSEPPSAPVAPTVGAEAPS</sequence>
<name>A0A7W7VG36_9PSEU</name>
<evidence type="ECO:0000256" key="1">
    <source>
        <dbReference type="SAM" id="MobiDB-lite"/>
    </source>
</evidence>
<proteinExistence type="predicted"/>
<dbReference type="Proteomes" id="UP000520767">
    <property type="component" value="Unassembled WGS sequence"/>
</dbReference>
<evidence type="ECO:0000313" key="3">
    <source>
        <dbReference type="Proteomes" id="UP000520767"/>
    </source>
</evidence>
<feature type="region of interest" description="Disordered" evidence="1">
    <location>
        <begin position="43"/>
        <end position="80"/>
    </location>
</feature>
<dbReference type="EMBL" id="JACHJQ010000005">
    <property type="protein sequence ID" value="MBB4908729.1"/>
    <property type="molecule type" value="Genomic_DNA"/>
</dbReference>
<gene>
    <name evidence="2" type="ORF">FHR82_004982</name>
</gene>
<accession>A0A7W7VG36</accession>
<feature type="compositionally biased region" description="Low complexity" evidence="1">
    <location>
        <begin position="48"/>
        <end position="62"/>
    </location>
</feature>
<feature type="region of interest" description="Disordered" evidence="1">
    <location>
        <begin position="1"/>
        <end position="30"/>
    </location>
</feature>
<keyword evidence="3" id="KW-1185">Reference proteome</keyword>
<evidence type="ECO:0000313" key="2">
    <source>
        <dbReference type="EMBL" id="MBB4908729.1"/>
    </source>
</evidence>